<keyword evidence="2" id="KW-0472">Membrane</keyword>
<feature type="region of interest" description="Disordered" evidence="1">
    <location>
        <begin position="188"/>
        <end position="211"/>
    </location>
</feature>
<feature type="transmembrane region" description="Helical" evidence="2">
    <location>
        <begin position="74"/>
        <end position="93"/>
    </location>
</feature>
<dbReference type="Proteomes" id="UP000498980">
    <property type="component" value="Unassembled WGS sequence"/>
</dbReference>
<feature type="compositionally biased region" description="Low complexity" evidence="1">
    <location>
        <begin position="195"/>
        <end position="211"/>
    </location>
</feature>
<protein>
    <recommendedName>
        <fullName evidence="5">MmpS family membrane protein</fullName>
    </recommendedName>
</protein>
<feature type="compositionally biased region" description="Low complexity" evidence="1">
    <location>
        <begin position="30"/>
        <end position="47"/>
    </location>
</feature>
<dbReference type="InterPro" id="IPR038468">
    <property type="entry name" value="MmpS_C"/>
</dbReference>
<comment type="caution">
    <text evidence="3">The sequence shown here is derived from an EMBL/GenBank/DDBJ whole genome shotgun (WGS) entry which is preliminary data.</text>
</comment>
<keyword evidence="2" id="KW-0812">Transmembrane</keyword>
<proteinExistence type="predicted"/>
<evidence type="ECO:0000256" key="2">
    <source>
        <dbReference type="SAM" id="Phobius"/>
    </source>
</evidence>
<gene>
    <name evidence="3" type="ORF">Sfulv_03890</name>
</gene>
<evidence type="ECO:0000256" key="1">
    <source>
        <dbReference type="SAM" id="MobiDB-lite"/>
    </source>
</evidence>
<reference evidence="3 4" key="1">
    <citation type="submission" date="2020-05" db="EMBL/GenBank/DDBJ databases">
        <title>Whole genome shotgun sequence of Streptomyces fulvorobeus NBRC 15897.</title>
        <authorList>
            <person name="Komaki H."/>
            <person name="Tamura T."/>
        </authorList>
    </citation>
    <scope>NUCLEOTIDE SEQUENCE [LARGE SCALE GENOMIC DNA]</scope>
    <source>
        <strain evidence="3 4">NBRC 15897</strain>
    </source>
</reference>
<organism evidence="3 4">
    <name type="scientific">Streptomyces fulvorobeus</name>
    <dbReference type="NCBI Taxonomy" id="284028"/>
    <lineage>
        <taxon>Bacteria</taxon>
        <taxon>Bacillati</taxon>
        <taxon>Actinomycetota</taxon>
        <taxon>Actinomycetes</taxon>
        <taxon>Kitasatosporales</taxon>
        <taxon>Streptomycetaceae</taxon>
        <taxon>Streptomyces</taxon>
    </lineage>
</organism>
<dbReference type="EMBL" id="BLWC01000001">
    <property type="protein sequence ID" value="GFM95578.1"/>
    <property type="molecule type" value="Genomic_DNA"/>
</dbReference>
<dbReference type="AlphaFoldDB" id="A0A7J0BZH8"/>
<feature type="region of interest" description="Disordered" evidence="1">
    <location>
        <begin position="1"/>
        <end position="69"/>
    </location>
</feature>
<dbReference type="Gene3D" id="2.60.40.2880">
    <property type="entry name" value="MmpS1-5, C-terminal soluble domain"/>
    <property type="match status" value="1"/>
</dbReference>
<sequence length="211" mass="21613">MPASSVPWHGSIPMVYNPGELASTESAAMPTPQEPTNPEQPEQPGRPEQSEHPEEPETPEAAGKASRSTDRRGIAVAVALLLACGAFVTYGILDTGSDRAGKESAVPTAAVTYEVVGEGAADISYRGDGEDGRASVVNDAELPWKKTVDVPLGTSPVINVTLGEKGGEASCTLAVRGRHVQRATASGSFGRSTCTSELPAAEASATAGGAR</sequence>
<keyword evidence="4" id="KW-1185">Reference proteome</keyword>
<accession>A0A7J0BZH8</accession>
<keyword evidence="2" id="KW-1133">Transmembrane helix</keyword>
<evidence type="ECO:0000313" key="3">
    <source>
        <dbReference type="EMBL" id="GFM95578.1"/>
    </source>
</evidence>
<evidence type="ECO:0000313" key="4">
    <source>
        <dbReference type="Proteomes" id="UP000498980"/>
    </source>
</evidence>
<evidence type="ECO:0008006" key="5">
    <source>
        <dbReference type="Google" id="ProtNLM"/>
    </source>
</evidence>
<name>A0A7J0BZH8_9ACTN</name>